<dbReference type="STRING" id="1324314.BVG16_19730"/>
<feature type="transmembrane region" description="Helical" evidence="1">
    <location>
        <begin position="381"/>
        <end position="404"/>
    </location>
</feature>
<dbReference type="CDD" id="cd01949">
    <property type="entry name" value="GGDEF"/>
    <property type="match status" value="1"/>
</dbReference>
<evidence type="ECO:0000259" key="3">
    <source>
        <dbReference type="PROSITE" id="PS50887"/>
    </source>
</evidence>
<gene>
    <name evidence="4" type="ORF">BVG16_19730</name>
</gene>
<dbReference type="FunFam" id="3.20.20.450:FF:000001">
    <property type="entry name" value="Cyclic di-GMP phosphodiesterase yahA"/>
    <property type="match status" value="1"/>
</dbReference>
<dbReference type="InterPro" id="IPR000160">
    <property type="entry name" value="GGDEF_dom"/>
</dbReference>
<dbReference type="SMART" id="SM00052">
    <property type="entry name" value="EAL"/>
    <property type="match status" value="1"/>
</dbReference>
<dbReference type="Gene3D" id="3.30.70.270">
    <property type="match status" value="1"/>
</dbReference>
<dbReference type="SUPFAM" id="SSF55073">
    <property type="entry name" value="Nucleotide cyclase"/>
    <property type="match status" value="1"/>
</dbReference>
<feature type="domain" description="GGDEF" evidence="3">
    <location>
        <begin position="512"/>
        <end position="646"/>
    </location>
</feature>
<accession>A0A1T2X6Y1</accession>
<dbReference type="PROSITE" id="PS50887">
    <property type="entry name" value="GGDEF"/>
    <property type="match status" value="1"/>
</dbReference>
<feature type="transmembrane region" description="Helical" evidence="1">
    <location>
        <begin position="179"/>
        <end position="199"/>
    </location>
</feature>
<keyword evidence="1" id="KW-0812">Transmembrane</keyword>
<keyword evidence="5" id="KW-1185">Reference proteome</keyword>
<dbReference type="SUPFAM" id="SSF141868">
    <property type="entry name" value="EAL domain-like"/>
    <property type="match status" value="1"/>
</dbReference>
<dbReference type="RefSeq" id="WP_078500806.1">
    <property type="nucleotide sequence ID" value="NZ_MSZX01000008.1"/>
</dbReference>
<dbReference type="InterPro" id="IPR052155">
    <property type="entry name" value="Biofilm_reg_signaling"/>
</dbReference>
<dbReference type="Gene3D" id="3.20.20.450">
    <property type="entry name" value="EAL domain"/>
    <property type="match status" value="1"/>
</dbReference>
<keyword evidence="1" id="KW-0472">Membrane</keyword>
<proteinExistence type="predicted"/>
<dbReference type="InterPro" id="IPR001633">
    <property type="entry name" value="EAL_dom"/>
</dbReference>
<dbReference type="OrthoDB" id="9759607at2"/>
<dbReference type="PROSITE" id="PS50883">
    <property type="entry name" value="EAL"/>
    <property type="match status" value="1"/>
</dbReference>
<organism evidence="4 5">
    <name type="scientific">Paenibacillus selenitireducens</name>
    <dbReference type="NCBI Taxonomy" id="1324314"/>
    <lineage>
        <taxon>Bacteria</taxon>
        <taxon>Bacillati</taxon>
        <taxon>Bacillota</taxon>
        <taxon>Bacilli</taxon>
        <taxon>Bacillales</taxon>
        <taxon>Paenibacillaceae</taxon>
        <taxon>Paenibacillus</taxon>
    </lineage>
</organism>
<comment type="caution">
    <text evidence="4">The sequence shown here is derived from an EMBL/GenBank/DDBJ whole genome shotgun (WGS) entry which is preliminary data.</text>
</comment>
<feature type="transmembrane region" description="Helical" evidence="1">
    <location>
        <begin position="85"/>
        <end position="102"/>
    </location>
</feature>
<name>A0A1T2X6Y1_9BACL</name>
<dbReference type="SMART" id="SM00267">
    <property type="entry name" value="GGDEF"/>
    <property type="match status" value="1"/>
</dbReference>
<evidence type="ECO:0000313" key="4">
    <source>
        <dbReference type="EMBL" id="OPA75575.1"/>
    </source>
</evidence>
<feature type="transmembrane region" description="Helical" evidence="1">
    <location>
        <begin position="109"/>
        <end position="131"/>
    </location>
</feature>
<evidence type="ECO:0000259" key="2">
    <source>
        <dbReference type="PROSITE" id="PS50883"/>
    </source>
</evidence>
<reference evidence="4 5" key="1">
    <citation type="submission" date="2017-01" db="EMBL/GenBank/DDBJ databases">
        <title>Genome analysis of Paenibacillus selenitrireducens ES3-24.</title>
        <authorList>
            <person name="Xu D."/>
            <person name="Yao R."/>
            <person name="Zheng S."/>
        </authorList>
    </citation>
    <scope>NUCLEOTIDE SEQUENCE [LARGE SCALE GENOMIC DNA]</scope>
    <source>
        <strain evidence="4 5">ES3-24</strain>
    </source>
</reference>
<evidence type="ECO:0000313" key="5">
    <source>
        <dbReference type="Proteomes" id="UP000190188"/>
    </source>
</evidence>
<dbReference type="PANTHER" id="PTHR44757">
    <property type="entry name" value="DIGUANYLATE CYCLASE DGCP"/>
    <property type="match status" value="1"/>
</dbReference>
<dbReference type="EMBL" id="MSZX01000008">
    <property type="protein sequence ID" value="OPA75575.1"/>
    <property type="molecule type" value="Genomic_DNA"/>
</dbReference>
<feature type="domain" description="EAL" evidence="2">
    <location>
        <begin position="655"/>
        <end position="908"/>
    </location>
</feature>
<feature type="transmembrane region" description="Helical" evidence="1">
    <location>
        <begin position="345"/>
        <end position="369"/>
    </location>
</feature>
<feature type="transmembrane region" description="Helical" evidence="1">
    <location>
        <begin position="51"/>
        <end position="79"/>
    </location>
</feature>
<dbReference type="NCBIfam" id="TIGR00254">
    <property type="entry name" value="GGDEF"/>
    <property type="match status" value="1"/>
</dbReference>
<evidence type="ECO:0008006" key="6">
    <source>
        <dbReference type="Google" id="ProtNLM"/>
    </source>
</evidence>
<dbReference type="CDD" id="cd01948">
    <property type="entry name" value="EAL"/>
    <property type="match status" value="1"/>
</dbReference>
<dbReference type="InterPro" id="IPR029787">
    <property type="entry name" value="Nucleotide_cyclase"/>
</dbReference>
<dbReference type="InterPro" id="IPR043128">
    <property type="entry name" value="Rev_trsase/Diguanyl_cyclase"/>
</dbReference>
<dbReference type="Pfam" id="PF00563">
    <property type="entry name" value="EAL"/>
    <property type="match status" value="1"/>
</dbReference>
<keyword evidence="1" id="KW-1133">Transmembrane helix</keyword>
<dbReference type="AlphaFoldDB" id="A0A1T2X6Y1"/>
<evidence type="ECO:0000256" key="1">
    <source>
        <dbReference type="SAM" id="Phobius"/>
    </source>
</evidence>
<protein>
    <recommendedName>
        <fullName evidence="6">GGDEF-domain containing protein</fullName>
    </recommendedName>
</protein>
<sequence>MLLGVLAIHHKLNPISSLRAFSALIICIGLATLGTHWVINFSYGAHIMFCSAFLFVILNLFGPYWSGAAVLIVSAISYFWLDGPIYLILICIEVILVSAVFSRKRKRFLFIWDGLFWLIIGAPLTGLLYYLQIGIYSSEMYLQIFMIAMSGLLNGLLGDVIITYLPWRRLFPQMKKRMIYLNQLLTHLSIVAVIGPFLLNMYLDSSQIRDRVEHDSLLFMQTQTQHMMNEMNRMERESKGSTSKIKESIQSGEITEELVRNSANGAIKMGLLYADNNIASSTDGDWFRKQYYTVFNNGLQHLSSSSDSHEVGYYKTGLRYASEFYRWIPENEHYNYETWRWNNGYYVLVTEIAGFSPNQIVAALPISYYQHSTIMAYTNKFIVMFSFCMIATIISLFFNSYLMLSLNKLTKMTTDLPDKLKRQQVFAWPRTAIHEVAALVTNFRIMADRVVEMFLEMRRMNDQLIEQTEMLELSEERLQQLAYYDTLTGLPNRYHFSLDLERSLEESVKSNQTLAVMFIDLDRFKHVNDTLGHDVGDLLLTEVSQRLDQIFRDSTQAMCARLGGDEFVVVLRDVERSNVNTYAEAIIEKLSLGFHVQSHELFVAASIGVSLFPQDGDSLTSMLKNADTAMYVAKDKGGSCYQYYDQITVDQIPERMMLENHLRKALERDEMLLYYQPLLDEKGTIIAAEALIRWSHPMHGFVSPAQFIPLAEETGLIIPIGEWVLRTACMQHLIWVREGLPKIQMSVNVSLRQFSNQDFVQVVDRVIEETGMDPKYLILEITEGYVQHHMEHAISVLGQLKERGIQIAIDDFGTGYSSLSRLHKLPIHILKLDQSFVRHLPTDEVNASIVKTVIQLGHSLDVAVAAEGIETEEELQFLQSQGCDKFQGYLFSRPIPAAQFIATFADFNLKKNLTS</sequence>
<dbReference type="InterPro" id="IPR035919">
    <property type="entry name" value="EAL_sf"/>
</dbReference>
<dbReference type="Pfam" id="PF00990">
    <property type="entry name" value="GGDEF"/>
    <property type="match status" value="1"/>
</dbReference>
<feature type="transmembrane region" description="Helical" evidence="1">
    <location>
        <begin position="20"/>
        <end position="39"/>
    </location>
</feature>
<dbReference type="Proteomes" id="UP000190188">
    <property type="component" value="Unassembled WGS sequence"/>
</dbReference>
<feature type="transmembrane region" description="Helical" evidence="1">
    <location>
        <begin position="143"/>
        <end position="167"/>
    </location>
</feature>
<dbReference type="PANTHER" id="PTHR44757:SF2">
    <property type="entry name" value="BIOFILM ARCHITECTURE MAINTENANCE PROTEIN MBAA"/>
    <property type="match status" value="1"/>
</dbReference>